<dbReference type="InterPro" id="IPR011611">
    <property type="entry name" value="PfkB_dom"/>
</dbReference>
<dbReference type="AlphaFoldDB" id="A0A7J2U3C0"/>
<dbReference type="InterPro" id="IPR029056">
    <property type="entry name" value="Ribokinase-like"/>
</dbReference>
<evidence type="ECO:0000256" key="4">
    <source>
        <dbReference type="RuleBase" id="RU003704"/>
    </source>
</evidence>
<dbReference type="SUPFAM" id="SSF53613">
    <property type="entry name" value="Ribokinase-like"/>
    <property type="match status" value="1"/>
</dbReference>
<dbReference type="Gene3D" id="3.40.1190.20">
    <property type="match status" value="1"/>
</dbReference>
<dbReference type="PRINTS" id="PR00990">
    <property type="entry name" value="RIBOKINASE"/>
</dbReference>
<dbReference type="Pfam" id="PF00294">
    <property type="entry name" value="PfkB"/>
    <property type="match status" value="1"/>
</dbReference>
<reference evidence="6" key="1">
    <citation type="journal article" date="2020" name="mSystems">
        <title>Genome- and Community-Level Interaction Insights into Carbon Utilization and Element Cycling Functions of Hydrothermarchaeota in Hydrothermal Sediment.</title>
        <authorList>
            <person name="Zhou Z."/>
            <person name="Liu Y."/>
            <person name="Xu W."/>
            <person name="Pan J."/>
            <person name="Luo Z.H."/>
            <person name="Li M."/>
        </authorList>
    </citation>
    <scope>NUCLEOTIDE SEQUENCE [LARGE SCALE GENOMIC DNA]</scope>
    <source>
        <strain evidence="6">SpSt-125</strain>
    </source>
</reference>
<comment type="similarity">
    <text evidence="1 4">Belongs to the carbohydrate kinase PfkB family.</text>
</comment>
<protein>
    <submittedName>
        <fullName evidence="6">Carbohydrate kinase family protein</fullName>
    </submittedName>
</protein>
<dbReference type="GO" id="GO:0006796">
    <property type="term" value="P:phosphate-containing compound metabolic process"/>
    <property type="evidence" value="ECO:0007669"/>
    <property type="project" value="UniProtKB-ARBA"/>
</dbReference>
<proteinExistence type="inferred from homology"/>
<keyword evidence="3 4" id="KW-0418">Kinase</keyword>
<dbReference type="EMBL" id="DSEU01000037">
    <property type="protein sequence ID" value="HEM66885.1"/>
    <property type="molecule type" value="Genomic_DNA"/>
</dbReference>
<feature type="domain" description="Carbohydrate kinase PfkB" evidence="5">
    <location>
        <begin position="10"/>
        <end position="308"/>
    </location>
</feature>
<dbReference type="PROSITE" id="PS00583">
    <property type="entry name" value="PFKB_KINASES_1"/>
    <property type="match status" value="1"/>
</dbReference>
<evidence type="ECO:0000313" key="6">
    <source>
        <dbReference type="EMBL" id="HEM66885.1"/>
    </source>
</evidence>
<name>A0A7J2U3C0_9CREN</name>
<gene>
    <name evidence="6" type="ORF">ENO26_04860</name>
</gene>
<evidence type="ECO:0000256" key="2">
    <source>
        <dbReference type="ARBA" id="ARBA00022679"/>
    </source>
</evidence>
<dbReference type="GO" id="GO:0016301">
    <property type="term" value="F:kinase activity"/>
    <property type="evidence" value="ECO:0007669"/>
    <property type="project" value="UniProtKB-KW"/>
</dbReference>
<dbReference type="PANTHER" id="PTHR10584">
    <property type="entry name" value="SUGAR KINASE"/>
    <property type="match status" value="1"/>
</dbReference>
<dbReference type="InterPro" id="IPR002139">
    <property type="entry name" value="Ribo/fructo_kinase"/>
</dbReference>
<dbReference type="PROSITE" id="PS00584">
    <property type="entry name" value="PFKB_KINASES_2"/>
    <property type="match status" value="1"/>
</dbReference>
<dbReference type="InterPro" id="IPR002173">
    <property type="entry name" value="Carboh/pur_kinase_PfkB_CS"/>
</dbReference>
<dbReference type="PANTHER" id="PTHR10584:SF166">
    <property type="entry name" value="RIBOKINASE"/>
    <property type="match status" value="1"/>
</dbReference>
<keyword evidence="2 4" id="KW-0808">Transferase</keyword>
<accession>A0A7J2U3C0</accession>
<evidence type="ECO:0000256" key="1">
    <source>
        <dbReference type="ARBA" id="ARBA00010688"/>
    </source>
</evidence>
<evidence type="ECO:0000259" key="5">
    <source>
        <dbReference type="Pfam" id="PF00294"/>
    </source>
</evidence>
<sequence length="336" mass="37063">MSIMLTGFFVVDIITYNLDRIPQPGEIIRTNHFYVSTGGHPLNIAVDLAKLGLNGSNIFVCGSVGNDMFSRFIVETLKNYNVRHCTKVVDNVHTSVTLILVERGKDRRFINYIGANAYLDLAHVIHCYSEAKPGYFFLAMGALGGFDDVAYKAIEKANSDGALTFLDFALGQEEKIPHILRAIRYSDIVHCNQLELKILTGEEDIDKGARKVLRGSSVKLLFVTLGEGGAILYTQNGLKIAQKPFNVEVIDPTGAGDAFDAGVLYMLHRNGVKKNMLMDIDANALIEMLIFGQAVGATCVTMPGATTGVSREAVEKLLKKQYNDVKQYTKVERFEI</sequence>
<comment type="caution">
    <text evidence="6">The sequence shown here is derived from an EMBL/GenBank/DDBJ whole genome shotgun (WGS) entry which is preliminary data.</text>
</comment>
<evidence type="ECO:0000256" key="3">
    <source>
        <dbReference type="ARBA" id="ARBA00022777"/>
    </source>
</evidence>
<organism evidence="6">
    <name type="scientific">Ignisphaera aggregans</name>
    <dbReference type="NCBI Taxonomy" id="334771"/>
    <lineage>
        <taxon>Archaea</taxon>
        <taxon>Thermoproteota</taxon>
        <taxon>Thermoprotei</taxon>
        <taxon>Desulfurococcales</taxon>
        <taxon>Desulfurococcaceae</taxon>
        <taxon>Ignisphaera</taxon>
    </lineage>
</organism>